<dbReference type="GO" id="GO:0043240">
    <property type="term" value="C:Fanconi anaemia nuclear complex"/>
    <property type="evidence" value="ECO:0000318"/>
    <property type="project" value="GO_Central"/>
</dbReference>
<dbReference type="EMBL" id="DS985244">
    <property type="protein sequence ID" value="EDV25926.1"/>
    <property type="molecule type" value="Genomic_DNA"/>
</dbReference>
<dbReference type="CTD" id="6752676"/>
<dbReference type="Proteomes" id="UP000009022">
    <property type="component" value="Unassembled WGS sequence"/>
</dbReference>
<dbReference type="GO" id="GO:0036297">
    <property type="term" value="P:interstrand cross-link repair"/>
    <property type="evidence" value="ECO:0007669"/>
    <property type="project" value="InterPro"/>
</dbReference>
<dbReference type="GeneID" id="6752676"/>
<dbReference type="InParanoid" id="B3RV33"/>
<dbReference type="InterPro" id="IPR031729">
    <property type="entry name" value="Fanconi_A_N"/>
</dbReference>
<evidence type="ECO:0000313" key="3">
    <source>
        <dbReference type="EMBL" id="EDV25926.1"/>
    </source>
</evidence>
<keyword evidence="1" id="KW-0175">Coiled coil</keyword>
<name>B3RV33_TRIAD</name>
<evidence type="ECO:0000256" key="1">
    <source>
        <dbReference type="SAM" id="Coils"/>
    </source>
</evidence>
<feature type="domain" description="Fanconi anaemia group A protein N-terminal" evidence="2">
    <location>
        <begin position="151"/>
        <end position="426"/>
    </location>
</feature>
<dbReference type="Pfam" id="PF15865">
    <property type="entry name" value="Fanconi_A_N"/>
    <property type="match status" value="1"/>
</dbReference>
<sequence length="1244" mass="143907">MATIRDNSYTRTLPANTTYCYAFSVGEDVYNCIRRAHNCNKNTTKTASHDAIVMINLLQGRRAEVWAKKYKIQDGTNCSTLPIYFATAINQKIIELFPTNANIPVKYYLNFLMPTEKRAALSELLQSAALLYSKNMLDRDYFIGQFLSRDHNISVEIMWKLCHLNLATFDDLLNRQRRNFTKHLAGSIISNYQEQPEDVTVAHISNVISYIMSDVLSYLENSSVAEDETHKRLREFMDYFIENYIEHFRLNYEKMKNKQCNINNLDLMNLLKSLKSIKSTPTIEQIFTTQIMKLLKCCNDAVLKDLEILSLQNRWHRKGSLQSYYVLFTELLNFVDAKKLRETVFNVLSQREKVDWSSTLALLSILCIKYENTTNMLYGLIDTMFEDALRNCYHDLILTVIILVRQCSLLKLPKFYPYTEWIQAHIIGQPSVPANCQDLLVEYIALAKANLAKLKEQDLTNEKEQATNLLDEVLHDDEIFEDVKKAVMTFKRTNEIPSCILEASGNKIPATLWNAFEERRNKPTKLPDHGNSQSHVLARLWKCVSEIRELSQRSQANERPDCKFLLDEISKIFNEILPLLSTKNDNKNELSPANKLNEGELAIVKEFHKSLLALYCKVFQLLTSNKDTDFMGNCKDWYMGFVNVLHSFPYILAYVVSETVAYLSFKDHNSSDCSPNGIASLLLGFLTSKQQWRWFLISDSARFCTNGLVLVSDYRKLIIDHECRAILRSQLKLALYLSIRLESILSLGMGNEDMKADLGSFTAFLNSEQGKIILEEEKNKIAICITCTLSLMIDRLVLSEWINYELNICQDHDFFRNEAERLTYWNWIFRKHFLTSSIVSGGCGGQYRYVCEMLIKSIKDYMEWHDNQNIDPALAFMQCILAEANQQQGSNTKDDIILLNILKDRRNIMMLTQRETHMLRLGGMNDIQIELDCIIKIFARISPNVILSITTGKEQTLDSKMETFKNFINDILVEYQITGFSFSMELCSALLKIIAHYGDDLARYLISTSPILIGSLLDHWEKLNIISGFFGNALSDYINEFNTLQAWSYRAVIDHDFGADIPDRPSWQLAIMIFKQIIDKRIVEFLNYLKNYQASITLIEEVSDMIELHRSTINVAKAIVASNSRSLLGLVNDIKFCPIAGREYFRVVNLLREARKNMNYSRLYPVVYFNIFGDTISDDKDKICTDLHFINETKKWLKSLIKLSSLDMLEKYHDMVKLLRDQELKDFINEYRLSVQESSAFMAS</sequence>
<proteinExistence type="predicted"/>
<evidence type="ECO:0000313" key="4">
    <source>
        <dbReference type="Proteomes" id="UP000009022"/>
    </source>
</evidence>
<keyword evidence="4" id="KW-1185">Reference proteome</keyword>
<evidence type="ECO:0000259" key="2">
    <source>
        <dbReference type="Pfam" id="PF15865"/>
    </source>
</evidence>
<accession>B3RV33</accession>
<reference evidence="3 4" key="1">
    <citation type="journal article" date="2008" name="Nature">
        <title>The Trichoplax genome and the nature of placozoans.</title>
        <authorList>
            <person name="Srivastava M."/>
            <person name="Begovic E."/>
            <person name="Chapman J."/>
            <person name="Putnam N.H."/>
            <person name="Hellsten U."/>
            <person name="Kawashima T."/>
            <person name="Kuo A."/>
            <person name="Mitros T."/>
            <person name="Salamov A."/>
            <person name="Carpenter M.L."/>
            <person name="Signorovitch A.Y."/>
            <person name="Moreno M.A."/>
            <person name="Kamm K."/>
            <person name="Grimwood J."/>
            <person name="Schmutz J."/>
            <person name="Shapiro H."/>
            <person name="Grigoriev I.V."/>
            <person name="Buss L.W."/>
            <person name="Schierwater B."/>
            <person name="Dellaporta S.L."/>
            <person name="Rokhsar D.S."/>
        </authorList>
    </citation>
    <scope>NUCLEOTIDE SEQUENCE [LARGE SCALE GENOMIC DNA]</scope>
    <source>
        <strain evidence="3 4">Grell-BS-1999</strain>
    </source>
</reference>
<organism evidence="3 4">
    <name type="scientific">Trichoplax adhaerens</name>
    <name type="common">Trichoplax reptans</name>
    <dbReference type="NCBI Taxonomy" id="10228"/>
    <lineage>
        <taxon>Eukaryota</taxon>
        <taxon>Metazoa</taxon>
        <taxon>Placozoa</taxon>
        <taxon>Uniplacotomia</taxon>
        <taxon>Trichoplacea</taxon>
        <taxon>Trichoplacidae</taxon>
        <taxon>Trichoplax</taxon>
    </lineage>
</organism>
<gene>
    <name evidence="3" type="ORF">TRIADDRAFT_55509</name>
</gene>
<feature type="coiled-coil region" evidence="1">
    <location>
        <begin position="449"/>
        <end position="476"/>
    </location>
</feature>
<dbReference type="InterPro" id="IPR003516">
    <property type="entry name" value="FANCA"/>
</dbReference>
<dbReference type="STRING" id="10228.B3RV33"/>
<protein>
    <recommendedName>
        <fullName evidence="2">Fanconi anaemia group A protein N-terminal domain-containing protein</fullName>
    </recommendedName>
</protein>
<dbReference type="PANTHER" id="PTHR12047:SF2">
    <property type="entry name" value="FANCONI ANEMIA GROUP A PROTEIN"/>
    <property type="match status" value="1"/>
</dbReference>
<dbReference type="AlphaFoldDB" id="B3RV33"/>
<dbReference type="OrthoDB" id="2287188at2759"/>
<dbReference type="HOGENOM" id="CLU_266403_0_0_1"/>
<dbReference type="PANTHER" id="PTHR12047">
    <property type="entry name" value="FANCONI ANEMIA GROUP A PROTEIN"/>
    <property type="match status" value="1"/>
</dbReference>
<dbReference type="RefSeq" id="XP_002111959.1">
    <property type="nucleotide sequence ID" value="XM_002111923.1"/>
</dbReference>
<dbReference type="KEGG" id="tad:TRIADDRAFT_55509"/>